<accession>A0A841TDV1</accession>
<dbReference type="Proteomes" id="UP000574133">
    <property type="component" value="Unassembled WGS sequence"/>
</dbReference>
<dbReference type="EMBL" id="JACJVN010000028">
    <property type="protein sequence ID" value="MBB6677157.1"/>
    <property type="molecule type" value="Genomic_DNA"/>
</dbReference>
<evidence type="ECO:0008006" key="3">
    <source>
        <dbReference type="Google" id="ProtNLM"/>
    </source>
</evidence>
<sequence length="305" mass="32347">MCTIGIVACRNLEGELRIFGFKNADNPPVGYWHGRTGTSVGGGGVGESGVQSRGGAVAGSGGYASLAFGLLPQTGVNAGLNERGLLVISSFFGFEAPEQAKEPDGYWHGDIRGKTQAEALARCDSAADALALLAERYRAEDGPTTGGSHLLADREGRLYAFEHAFGEMAWQDASQAGWAARSNQSFGLFPAEQRSQREEIVRDRELRLRTAEEALAGLAGRPMPEEQALEALRRLLASHGPSDGGEELGSICAHGVPYGRSNAAVPHDTVSGLLWNVSAGEMAYTSGPPCRSTWHKLRFADEEGS</sequence>
<name>A0A841TDV1_9BACL</name>
<dbReference type="AlphaFoldDB" id="A0A841TDV1"/>
<dbReference type="Gene3D" id="3.60.60.10">
    <property type="entry name" value="Penicillin V Acylase, Chain A"/>
    <property type="match status" value="1"/>
</dbReference>
<evidence type="ECO:0000313" key="2">
    <source>
        <dbReference type="Proteomes" id="UP000574133"/>
    </source>
</evidence>
<comment type="caution">
    <text evidence="1">The sequence shown here is derived from an EMBL/GenBank/DDBJ whole genome shotgun (WGS) entry which is preliminary data.</text>
</comment>
<proteinExistence type="predicted"/>
<gene>
    <name evidence="1" type="ORF">H4Q31_07435</name>
</gene>
<protein>
    <recommendedName>
        <fullName evidence="3">NRDE family protein</fullName>
    </recommendedName>
</protein>
<dbReference type="RefSeq" id="WP_185178445.1">
    <property type="nucleotide sequence ID" value="NZ_CBCSEP010000004.1"/>
</dbReference>
<reference evidence="1 2" key="1">
    <citation type="submission" date="2020-08" db="EMBL/GenBank/DDBJ databases">
        <title>Cohnella phylogeny.</title>
        <authorList>
            <person name="Dunlap C."/>
        </authorList>
    </citation>
    <scope>NUCLEOTIDE SEQUENCE [LARGE SCALE GENOMIC DNA]</scope>
    <source>
        <strain evidence="1 2">DSM 103658</strain>
    </source>
</reference>
<keyword evidence="2" id="KW-1185">Reference proteome</keyword>
<evidence type="ECO:0000313" key="1">
    <source>
        <dbReference type="EMBL" id="MBB6677157.1"/>
    </source>
</evidence>
<organism evidence="1 2">
    <name type="scientific">Cohnella lubricantis</name>
    <dbReference type="NCBI Taxonomy" id="2163172"/>
    <lineage>
        <taxon>Bacteria</taxon>
        <taxon>Bacillati</taxon>
        <taxon>Bacillota</taxon>
        <taxon>Bacilli</taxon>
        <taxon>Bacillales</taxon>
        <taxon>Paenibacillaceae</taxon>
        <taxon>Cohnella</taxon>
    </lineage>
</organism>